<dbReference type="InterPro" id="IPR019734">
    <property type="entry name" value="TPR_rpt"/>
</dbReference>
<keyword evidence="3" id="KW-0677">Repeat</keyword>
<keyword evidence="4 6" id="KW-0802">TPR repeat</keyword>
<comment type="similarity">
    <text evidence="5">Belongs to the Rap family.</text>
</comment>
<evidence type="ECO:0000313" key="9">
    <source>
        <dbReference type="Proteomes" id="UP000005939"/>
    </source>
</evidence>
<dbReference type="Gene3D" id="1.25.40.10">
    <property type="entry name" value="Tetratricopeptide repeat domain"/>
    <property type="match status" value="3"/>
</dbReference>
<dbReference type="STRING" id="1088868.CIN_12280"/>
<evidence type="ECO:0000256" key="5">
    <source>
        <dbReference type="ARBA" id="ARBA00038253"/>
    </source>
</evidence>
<evidence type="ECO:0000256" key="6">
    <source>
        <dbReference type="PROSITE-ProRule" id="PRU00339"/>
    </source>
</evidence>
<sequence>MNIDDMNESALEKYKLGLAYFKEGKVDKARACWETITREDDAEIYAKAQFKLGFSYLKEGNLDKVREYWEAITREDDAEIYAKARVNLGNSYSKEGNETKAREYWEAITREDDAEIYANARVNLGNSYSKEGNDTKARAYWEAITREDDAEVYANARFNLGFSYLKEGNLDKAREYWEAITREDDAGVYANARFNLGISYSKEGNLDKAREYWEAITREDDAEVYAAARFNLGGSYSKEGKIEQAREYWEAITREDDAEIYAKARVNLGISYSKEGNLDKAREYWEAITREDDAGVYATARVNLGNSYSKEGNETKAREYWEAIKRKDNAGVYANARFNLGGSYIEEGKIEQAREYWEAITREDDAEIYAKARVNLGNSYSKEDNEIKAKKYWNILLKEDLYKNLSESLFDKRWLEDVFEKITFFVKQNIKKNSQEKPNLFKWDLFRLLQKLQQSEELIQKQLHMDPALFSKESIEKQLDRDTDLLPKEIIENVDLTKLESVFAHYTRIKTAEIIIENGSFHLGVANYMNDLTEGKILLNKWKIPTDYNDNLVVFLTSFTFNENSLNQFRLYGKENGEEGSGVSLVVANAFFDPKFDPNNPTHLNTNYMYNNINQNITVISEDIKDKKDSSKNLRQKSNNVEVEPADKKMSHPTTIFRCIYLDPNTNHISVAHQSKSSFLSKGLSYLKEAKIKNEDIDIVWNFYIKKMNEITKKVDEILKNIENTILEIREKIEQKGMIHQEVIYEAIATTILPIIYLTKHAAFEEEAECRILYVTSIFDKIIQKDGDRVYVEYATNLADQYPPNEQSQNYLERIYLGPKADPRAELNLKKCWINKMRDKKMANNEIKIPTIIKSDMPLA</sequence>
<accession>G6F175</accession>
<dbReference type="EMBL" id="AGFR01000007">
    <property type="protein sequence ID" value="EHD13869.1"/>
    <property type="molecule type" value="Genomic_DNA"/>
</dbReference>
<name>G6F175_9PROT</name>
<dbReference type="SMART" id="SM00671">
    <property type="entry name" value="SEL1"/>
    <property type="match status" value="9"/>
</dbReference>
<dbReference type="InterPro" id="IPR006597">
    <property type="entry name" value="Sel1-like"/>
</dbReference>
<dbReference type="PROSITE" id="PS50005">
    <property type="entry name" value="TPR"/>
    <property type="match status" value="2"/>
</dbReference>
<dbReference type="AlphaFoldDB" id="G6F175"/>
<dbReference type="OrthoDB" id="649979at2"/>
<dbReference type="eggNOG" id="COG0457">
    <property type="taxonomic scope" value="Bacteria"/>
</dbReference>
<dbReference type="SMART" id="SM00028">
    <property type="entry name" value="TPR"/>
    <property type="match status" value="11"/>
</dbReference>
<protein>
    <submittedName>
        <fullName evidence="8">Uncharacterized protein</fullName>
    </submittedName>
</protein>
<gene>
    <name evidence="8" type="ORF">CIN_12280</name>
</gene>
<proteinExistence type="inferred from homology"/>
<evidence type="ECO:0000256" key="4">
    <source>
        <dbReference type="ARBA" id="ARBA00022803"/>
    </source>
</evidence>
<comment type="caution">
    <text evidence="8">The sequence shown here is derived from an EMBL/GenBank/DDBJ whole genome shotgun (WGS) entry which is preliminary data.</text>
</comment>
<dbReference type="GO" id="GO:0005737">
    <property type="term" value="C:cytoplasm"/>
    <property type="evidence" value="ECO:0007669"/>
    <property type="project" value="UniProtKB-SubCell"/>
</dbReference>
<dbReference type="RefSeq" id="WP_008854218.1">
    <property type="nucleotide sequence ID" value="NZ_AGFR01000007.1"/>
</dbReference>
<dbReference type="InterPro" id="IPR011990">
    <property type="entry name" value="TPR-like_helical_dom_sf"/>
</dbReference>
<dbReference type="PANTHER" id="PTHR46630">
    <property type="entry name" value="TETRATRICOPEPTIDE REPEAT PROTEIN 29"/>
    <property type="match status" value="1"/>
</dbReference>
<organism evidence="8 9">
    <name type="scientific">Commensalibacter intestini A911</name>
    <dbReference type="NCBI Taxonomy" id="1088868"/>
    <lineage>
        <taxon>Bacteria</taxon>
        <taxon>Pseudomonadati</taxon>
        <taxon>Pseudomonadota</taxon>
        <taxon>Alphaproteobacteria</taxon>
        <taxon>Acetobacterales</taxon>
        <taxon>Acetobacteraceae</taxon>
    </lineage>
</organism>
<feature type="repeat" description="TPR" evidence="6">
    <location>
        <begin position="154"/>
        <end position="187"/>
    </location>
</feature>
<dbReference type="Pfam" id="PF13432">
    <property type="entry name" value="TPR_16"/>
    <property type="match status" value="4"/>
</dbReference>
<evidence type="ECO:0000313" key="8">
    <source>
        <dbReference type="EMBL" id="EHD13869.1"/>
    </source>
</evidence>
<dbReference type="SUPFAM" id="SSF81901">
    <property type="entry name" value="HCP-like"/>
    <property type="match status" value="2"/>
</dbReference>
<feature type="region of interest" description="Disordered" evidence="7">
    <location>
        <begin position="628"/>
        <end position="647"/>
    </location>
</feature>
<evidence type="ECO:0000256" key="7">
    <source>
        <dbReference type="SAM" id="MobiDB-lite"/>
    </source>
</evidence>
<dbReference type="PANTHER" id="PTHR46630:SF1">
    <property type="entry name" value="TETRATRICOPEPTIDE REPEAT PROTEIN 29"/>
    <property type="match status" value="1"/>
</dbReference>
<evidence type="ECO:0000256" key="2">
    <source>
        <dbReference type="ARBA" id="ARBA00022490"/>
    </source>
</evidence>
<evidence type="ECO:0000256" key="3">
    <source>
        <dbReference type="ARBA" id="ARBA00022737"/>
    </source>
</evidence>
<comment type="subcellular location">
    <subcellularLocation>
        <location evidence="1">Cytoplasm</location>
    </subcellularLocation>
</comment>
<reference evidence="8 9" key="1">
    <citation type="submission" date="2011-10" db="EMBL/GenBank/DDBJ databases">
        <title>Genome Sequence of Commensalibacter intestini A911, isolated from Drosophila gut.</title>
        <authorList>
            <person name="Lee W.-J."/>
            <person name="Kim E.-K."/>
        </authorList>
    </citation>
    <scope>NUCLEOTIDE SEQUENCE [LARGE SCALE GENOMIC DNA]</scope>
    <source>
        <strain evidence="8 9">A911</strain>
    </source>
</reference>
<dbReference type="InterPro" id="IPR051476">
    <property type="entry name" value="Bac_ResReg_Asp_Phosphatase"/>
</dbReference>
<feature type="repeat" description="TPR" evidence="6">
    <location>
        <begin position="190"/>
        <end position="223"/>
    </location>
</feature>
<dbReference type="Proteomes" id="UP000005939">
    <property type="component" value="Unassembled WGS sequence"/>
</dbReference>
<evidence type="ECO:0000256" key="1">
    <source>
        <dbReference type="ARBA" id="ARBA00004496"/>
    </source>
</evidence>
<keyword evidence="2" id="KW-0963">Cytoplasm</keyword>